<dbReference type="KEGG" id="axl:AXY_03660"/>
<dbReference type="InterPro" id="IPR025426">
    <property type="entry name" value="DUF4305"/>
</dbReference>
<protein>
    <recommendedName>
        <fullName evidence="4">DUF4305 domain-containing protein</fullName>
    </recommendedName>
</protein>
<dbReference type="Proteomes" id="UP000006294">
    <property type="component" value="Chromosome"/>
</dbReference>
<reference evidence="2 3" key="1">
    <citation type="submission" date="2011-01" db="EMBL/GenBank/DDBJ databases">
        <title>Whole genome sequence of Amphibacillus xylinus NBRC 15112.</title>
        <authorList>
            <person name="Nakazawa H."/>
            <person name="Katano Y."/>
            <person name="Nakamura S."/>
            <person name="Sasagawa M."/>
            <person name="Fukada J."/>
            <person name="Arai T."/>
            <person name="Sasakura N."/>
            <person name="Mochizuki D."/>
            <person name="Hosoyama A."/>
            <person name="Harada K."/>
            <person name="Horikawa H."/>
            <person name="Kato Y."/>
            <person name="Harada T."/>
            <person name="Sasaki K."/>
            <person name="Sekiguchi M."/>
            <person name="Hodoyama M."/>
            <person name="Nishiko R."/>
            <person name="Narita H."/>
            <person name="Hanamaki A."/>
            <person name="Hata C."/>
            <person name="Konno Y."/>
            <person name="Niimura Y."/>
            <person name="Yamazaki S."/>
            <person name="Fujita N."/>
        </authorList>
    </citation>
    <scope>NUCLEOTIDE SEQUENCE [LARGE SCALE GENOMIC DNA]</scope>
    <source>
        <strain evidence="3">ATCC 51415 / DSM 6626 / JCM 7361 / LMG 17667 / NBRC 15112 / Ep01</strain>
    </source>
</reference>
<evidence type="ECO:0008006" key="4">
    <source>
        <dbReference type="Google" id="ProtNLM"/>
    </source>
</evidence>
<dbReference type="AlphaFoldDB" id="K0J639"/>
<feature type="transmembrane region" description="Helical" evidence="1">
    <location>
        <begin position="37"/>
        <end position="59"/>
    </location>
</feature>
<dbReference type="STRING" id="698758.AXY_03660"/>
<evidence type="ECO:0000256" key="1">
    <source>
        <dbReference type="SAM" id="Phobius"/>
    </source>
</evidence>
<dbReference type="OrthoDB" id="2355666at2"/>
<keyword evidence="1" id="KW-1133">Transmembrane helix</keyword>
<keyword evidence="1" id="KW-0812">Transmembrane</keyword>
<dbReference type="RefSeq" id="WP_015009104.1">
    <property type="nucleotide sequence ID" value="NC_018704.1"/>
</dbReference>
<evidence type="ECO:0000313" key="2">
    <source>
        <dbReference type="EMBL" id="BAM46498.1"/>
    </source>
</evidence>
<accession>K0J639</accession>
<organism evidence="2 3">
    <name type="scientific">Amphibacillus xylanus (strain ATCC 51415 / DSM 6626 / JCM 7361 / LMG 17667 / NBRC 15112 / Ep01)</name>
    <dbReference type="NCBI Taxonomy" id="698758"/>
    <lineage>
        <taxon>Bacteria</taxon>
        <taxon>Bacillati</taxon>
        <taxon>Bacillota</taxon>
        <taxon>Bacilli</taxon>
        <taxon>Bacillales</taxon>
        <taxon>Bacillaceae</taxon>
        <taxon>Amphibacillus</taxon>
    </lineage>
</organism>
<keyword evidence="1" id="KW-0472">Membrane</keyword>
<proteinExistence type="predicted"/>
<gene>
    <name evidence="2" type="ordered locus">AXY_03660</name>
</gene>
<feature type="transmembrane region" description="Helical" evidence="1">
    <location>
        <begin position="7"/>
        <end position="25"/>
    </location>
</feature>
<name>K0J639_AMPXN</name>
<keyword evidence="3" id="KW-1185">Reference proteome</keyword>
<dbReference type="Pfam" id="PF14146">
    <property type="entry name" value="DUF4305"/>
    <property type="match status" value="1"/>
</dbReference>
<dbReference type="HOGENOM" id="CLU_201773_2_0_9"/>
<evidence type="ECO:0000313" key="3">
    <source>
        <dbReference type="Proteomes" id="UP000006294"/>
    </source>
</evidence>
<sequence>MRIVSPLRGAMFHFIMGALFIYFAYHSITETVLDPLTLFLSVLATLEVGIGIRLLQFYLKIKRNQKK</sequence>
<dbReference type="EMBL" id="AP012050">
    <property type="protein sequence ID" value="BAM46498.1"/>
    <property type="molecule type" value="Genomic_DNA"/>
</dbReference>